<feature type="transmembrane region" description="Helical" evidence="1">
    <location>
        <begin position="79"/>
        <end position="96"/>
    </location>
</feature>
<protein>
    <submittedName>
        <fullName evidence="2">Uncharacterized protein</fullName>
    </submittedName>
</protein>
<dbReference type="AlphaFoldDB" id="A0A8J2EAF1"/>
<evidence type="ECO:0000313" key="2">
    <source>
        <dbReference type="EMBL" id="CAG5075192.1"/>
    </source>
</evidence>
<keyword evidence="1" id="KW-0472">Membrane</keyword>
<evidence type="ECO:0000256" key="1">
    <source>
        <dbReference type="SAM" id="Phobius"/>
    </source>
</evidence>
<proteinExistence type="predicted"/>
<gene>
    <name evidence="2" type="ORF">HICCMSTLAB_LOCUS1346</name>
</gene>
<dbReference type="EMBL" id="CAJNRD030001116">
    <property type="protein sequence ID" value="CAG5075192.1"/>
    <property type="molecule type" value="Genomic_DNA"/>
</dbReference>
<comment type="caution">
    <text evidence="2">The sequence shown here is derived from an EMBL/GenBank/DDBJ whole genome shotgun (WGS) entry which is preliminary data.</text>
</comment>
<reference evidence="2" key="1">
    <citation type="submission" date="2021-04" db="EMBL/GenBank/DDBJ databases">
        <authorList>
            <person name="Chebbi M.A.C M."/>
        </authorList>
    </citation>
    <scope>NUCLEOTIDE SEQUENCE</scope>
</reference>
<keyword evidence="3" id="KW-1185">Reference proteome</keyword>
<accession>A0A8J2EAF1</accession>
<name>A0A8J2EAF1_COTCN</name>
<keyword evidence="1" id="KW-1133">Transmembrane helix</keyword>
<evidence type="ECO:0000313" key="3">
    <source>
        <dbReference type="Proteomes" id="UP000786811"/>
    </source>
</evidence>
<keyword evidence="1" id="KW-0812">Transmembrane</keyword>
<sequence>MFTALIFILAIAIFFLENIVSRLRLPRLLMPENFELQDRTRMTDENINIIDEQICFIVLRYTYEAGCKSGGTGSASAKYMFIYIILFSLFLIGVVAKIRECSKACEPTRSI</sequence>
<dbReference type="Proteomes" id="UP000786811">
    <property type="component" value="Unassembled WGS sequence"/>
</dbReference>
<organism evidence="2 3">
    <name type="scientific">Cotesia congregata</name>
    <name type="common">Parasitoid wasp</name>
    <name type="synonym">Apanteles congregatus</name>
    <dbReference type="NCBI Taxonomy" id="51543"/>
    <lineage>
        <taxon>Eukaryota</taxon>
        <taxon>Metazoa</taxon>
        <taxon>Ecdysozoa</taxon>
        <taxon>Arthropoda</taxon>
        <taxon>Hexapoda</taxon>
        <taxon>Insecta</taxon>
        <taxon>Pterygota</taxon>
        <taxon>Neoptera</taxon>
        <taxon>Endopterygota</taxon>
        <taxon>Hymenoptera</taxon>
        <taxon>Apocrita</taxon>
        <taxon>Ichneumonoidea</taxon>
        <taxon>Braconidae</taxon>
        <taxon>Microgastrinae</taxon>
        <taxon>Cotesia</taxon>
    </lineage>
</organism>